<dbReference type="InterPro" id="IPR016181">
    <property type="entry name" value="Acyl_CoA_acyltransferase"/>
</dbReference>
<dbReference type="Gene3D" id="3.40.50.2000">
    <property type="entry name" value="Glycogen Phosphorylase B"/>
    <property type="match status" value="4"/>
</dbReference>
<dbReference type="CDD" id="cd03784">
    <property type="entry name" value="GT1_Gtf-like"/>
    <property type="match status" value="2"/>
</dbReference>
<proteinExistence type="inferred from homology"/>
<organism evidence="5 6">
    <name type="scientific">Mycetomoellerius zeteki</name>
    <dbReference type="NCBI Taxonomy" id="64791"/>
    <lineage>
        <taxon>Eukaryota</taxon>
        <taxon>Metazoa</taxon>
        <taxon>Ecdysozoa</taxon>
        <taxon>Arthropoda</taxon>
        <taxon>Hexapoda</taxon>
        <taxon>Insecta</taxon>
        <taxon>Pterygota</taxon>
        <taxon>Neoptera</taxon>
        <taxon>Endopterygota</taxon>
        <taxon>Hymenoptera</taxon>
        <taxon>Apocrita</taxon>
        <taxon>Aculeata</taxon>
        <taxon>Formicoidea</taxon>
        <taxon>Formicidae</taxon>
        <taxon>Myrmicinae</taxon>
        <taxon>Mycetomoellerius</taxon>
    </lineage>
</organism>
<dbReference type="Pfam" id="PF00201">
    <property type="entry name" value="UDPGT"/>
    <property type="match status" value="2"/>
</dbReference>
<dbReference type="Proteomes" id="UP000075809">
    <property type="component" value="Unassembled WGS sequence"/>
</dbReference>
<name>A0A151WPW6_9HYME</name>
<keyword evidence="3 5" id="KW-0808">Transferase</keyword>
<keyword evidence="4" id="KW-0812">Transmembrane</keyword>
<keyword evidence="4" id="KW-1133">Transmembrane helix</keyword>
<dbReference type="CDD" id="cd04301">
    <property type="entry name" value="NAT_SF"/>
    <property type="match status" value="1"/>
</dbReference>
<keyword evidence="2" id="KW-0328">Glycosyltransferase</keyword>
<dbReference type="STRING" id="64791.A0A151WPW6"/>
<evidence type="ECO:0000313" key="5">
    <source>
        <dbReference type="EMBL" id="KYQ49848.1"/>
    </source>
</evidence>
<accession>A0A151WPW6</accession>
<feature type="non-terminal residue" evidence="5">
    <location>
        <position position="1"/>
    </location>
</feature>
<sequence length="1292" mass="148791">NQPVYKTRLALPEDYDNVMTFMCDAFYKDDPTMVNIGLNEEEPAPSLLQIMYDEIREGMTLIAEGEDECIVGAVVNAGSCPWDPDKFVEFARCCECGPTRDVIEFEAYVTGKPNLWERYCVLKIFECSYLAVRPDFRNQGIARKLVLDSWYLARDCGYRLFRVDCNNRYIARVADGFGWKRVCTIPFHKYVREDGGLVFKHIKEPHTEVQIYIDRVKFCKDYCPPYKTCDKITSAPNNLTCSKRLLIITPTPSYSHQIVFRVLCLALNKRGHEIVTLTPNILNDTTITNYTEIDFGFIYEKIDDTDMSQTRWNLTQLAGLKTRLLTLGHNIAEDALSHPDLTKYYANRTDMQFDAVIAEMIMTPAIYMLAHRFSAPLIGIMSMDLQNCHRFSLGSPVLPSHSSNWELENLTGLNLPFWRRLMNFINTWWSIHSWFNSFAIKQQKIAEKYFGNNVPHITDVAKNMSLVLINQEPLLAYARPEIPNIVHFSGLHITKTPPSLPKNLKAFLDSATNGFIYLSLGSNTKSKLLPKEILEIFANTFANLSYKVLWKFENDSFHVPPNVFISKWTPQQGVLAHPNIKLFIYQGGLQSTEEAVHYAVPLIGIPFVFDQVYQVMKMVSLRVARYLDIVRLTRSELHDAIIEVIDDKGYKDRMLALRALTKDKPYDSLENVIWWIEFVMRHNGAPHLRFNGVDIAWYQQFDLDVIVFLTITLFLVLCAILAIVGCVMKHKMKPVAEMTFWIACFVYIATPIETARILAIIAIPSYSHQIPYRPLWTTLSQRGHEIVVLTTDPINDPSLTNLTEINFKSHYELIGRLNFVKNIETFINWLSAVRTQMWSLCNEITENIYKHPEVRKMYEPNSDTKFDAVIVETVKSPGLYALAYRFNAPLIGVSTLGLYSGNYYLLGAPVLPSHPSAWEMENTTDFNLSLWQRIKNFIRQWYHIYCTLNHFYSEQQAIAEKYLGKNIPDITDMERNISFVFHNQQETLSFVRPQTSNVLSFGNFHILRKLAALPENLKEFITDAPNGFIYVSLGTNVRISSLQHVQSIFLDVFASLPYKILWKHDSELSNKPDNIYIAKWFPQQSILAHPNIKLFIYQGGLQSTEEAVYYTVPLLGLPVLADQNGQVNKMVSLGVAKRLNMMELSRENLNASIIDILYDEGYKKRMLEVKALNEDKPYDLLEHVIWWIEFVIRHKGASHLRTSIAHDSCLFLRLVPLSERLLFIIKTTFPGDYQKAIEKDIFSSSSALLRFLSFLHETRASRSVIVFVPDNVFYPPPFPRSFLPRFTKSGSL</sequence>
<dbReference type="SUPFAM" id="SSF55729">
    <property type="entry name" value="Acyl-CoA N-acyltransferases (Nat)"/>
    <property type="match status" value="1"/>
</dbReference>
<dbReference type="GO" id="GO:0008194">
    <property type="term" value="F:UDP-glycosyltransferase activity"/>
    <property type="evidence" value="ECO:0007669"/>
    <property type="project" value="InterPro"/>
</dbReference>
<dbReference type="InterPro" id="IPR050271">
    <property type="entry name" value="UDP-glycosyltransferase"/>
</dbReference>
<reference evidence="5 6" key="1">
    <citation type="submission" date="2015-09" db="EMBL/GenBank/DDBJ databases">
        <title>Trachymyrmex zeteki WGS genome.</title>
        <authorList>
            <person name="Nygaard S."/>
            <person name="Hu H."/>
            <person name="Boomsma J."/>
            <person name="Zhang G."/>
        </authorList>
    </citation>
    <scope>NUCLEOTIDE SEQUENCE [LARGE SCALE GENOMIC DNA]</scope>
    <source>
        <strain evidence="5">Tzet28-1</strain>
        <tissue evidence="5">Whole body</tissue>
    </source>
</reference>
<dbReference type="PANTHER" id="PTHR48043:SF159">
    <property type="entry name" value="EG:EG0003.4 PROTEIN-RELATED"/>
    <property type="match status" value="1"/>
</dbReference>
<feature type="transmembrane region" description="Helical" evidence="4">
    <location>
        <begin position="705"/>
        <end position="728"/>
    </location>
</feature>
<evidence type="ECO:0000256" key="2">
    <source>
        <dbReference type="ARBA" id="ARBA00022676"/>
    </source>
</evidence>
<dbReference type="EMBL" id="KQ982851">
    <property type="protein sequence ID" value="KYQ49848.1"/>
    <property type="molecule type" value="Genomic_DNA"/>
</dbReference>
<keyword evidence="4" id="KW-0472">Membrane</keyword>
<dbReference type="Gene3D" id="3.40.630.30">
    <property type="match status" value="1"/>
</dbReference>
<evidence type="ECO:0000256" key="3">
    <source>
        <dbReference type="ARBA" id="ARBA00022679"/>
    </source>
</evidence>
<dbReference type="InterPro" id="IPR002213">
    <property type="entry name" value="UDP_glucos_trans"/>
</dbReference>
<protein>
    <submittedName>
        <fullName evidence="5">Ecdysteroid UDP-glucosyltransferase</fullName>
    </submittedName>
</protein>
<dbReference type="FunFam" id="3.40.50.2000:FF:000050">
    <property type="entry name" value="UDP-glucuronosyltransferase"/>
    <property type="match status" value="2"/>
</dbReference>
<keyword evidence="6" id="KW-1185">Reference proteome</keyword>
<gene>
    <name evidence="5" type="ORF">ALC60_11023</name>
</gene>
<dbReference type="SUPFAM" id="SSF53756">
    <property type="entry name" value="UDP-Glycosyltransferase/glycogen phosphorylase"/>
    <property type="match status" value="2"/>
</dbReference>
<feature type="transmembrane region" description="Helical" evidence="4">
    <location>
        <begin position="740"/>
        <end position="763"/>
    </location>
</feature>
<evidence type="ECO:0000313" key="6">
    <source>
        <dbReference type="Proteomes" id="UP000075809"/>
    </source>
</evidence>
<evidence type="ECO:0000256" key="4">
    <source>
        <dbReference type="SAM" id="Phobius"/>
    </source>
</evidence>
<comment type="similarity">
    <text evidence="1">Belongs to the UDP-glycosyltransferase family.</text>
</comment>
<evidence type="ECO:0000256" key="1">
    <source>
        <dbReference type="ARBA" id="ARBA00009995"/>
    </source>
</evidence>
<dbReference type="PANTHER" id="PTHR48043">
    <property type="entry name" value="EG:EG0003.4 PROTEIN-RELATED"/>
    <property type="match status" value="1"/>
</dbReference>